<dbReference type="PROSITE" id="PS50994">
    <property type="entry name" value="INTEGRASE"/>
    <property type="match status" value="1"/>
</dbReference>
<evidence type="ECO:0000256" key="1">
    <source>
        <dbReference type="SAM" id="MobiDB-lite"/>
    </source>
</evidence>
<dbReference type="OrthoDB" id="5990379at2759"/>
<feature type="compositionally biased region" description="Polar residues" evidence="1">
    <location>
        <begin position="598"/>
        <end position="607"/>
    </location>
</feature>
<dbReference type="SUPFAM" id="SSF53098">
    <property type="entry name" value="Ribonuclease H-like"/>
    <property type="match status" value="1"/>
</dbReference>
<dbReference type="InterPro" id="IPR001584">
    <property type="entry name" value="Integrase_cat-core"/>
</dbReference>
<feature type="domain" description="Integrase catalytic" evidence="2">
    <location>
        <begin position="1"/>
        <end position="136"/>
    </location>
</feature>
<feature type="region of interest" description="Disordered" evidence="1">
    <location>
        <begin position="401"/>
        <end position="577"/>
    </location>
</feature>
<dbReference type="InterPro" id="IPR050951">
    <property type="entry name" value="Retrovirus_Pol_polyprotein"/>
</dbReference>
<dbReference type="FunFam" id="3.30.420.10:FF:000032">
    <property type="entry name" value="Retrovirus-related Pol polyprotein from transposon 297-like Protein"/>
    <property type="match status" value="1"/>
</dbReference>
<feature type="region of interest" description="Disordered" evidence="1">
    <location>
        <begin position="589"/>
        <end position="628"/>
    </location>
</feature>
<evidence type="ECO:0000313" key="4">
    <source>
        <dbReference type="Proteomes" id="UP000594262"/>
    </source>
</evidence>
<dbReference type="AlphaFoldDB" id="A0A7M5XKR7"/>
<proteinExistence type="predicted"/>
<dbReference type="PANTHER" id="PTHR37984:SF15">
    <property type="entry name" value="INTEGRASE CATALYTIC DOMAIN-CONTAINING PROTEIN"/>
    <property type="match status" value="1"/>
</dbReference>
<dbReference type="InterPro" id="IPR012337">
    <property type="entry name" value="RNaseH-like_sf"/>
</dbReference>
<feature type="compositionally biased region" description="Polar residues" evidence="1">
    <location>
        <begin position="472"/>
        <end position="483"/>
    </location>
</feature>
<dbReference type="Gene3D" id="3.30.420.10">
    <property type="entry name" value="Ribonuclease H-like superfamily/Ribonuclease H"/>
    <property type="match status" value="1"/>
</dbReference>
<organism evidence="3 4">
    <name type="scientific">Clytia hemisphaerica</name>
    <dbReference type="NCBI Taxonomy" id="252671"/>
    <lineage>
        <taxon>Eukaryota</taxon>
        <taxon>Metazoa</taxon>
        <taxon>Cnidaria</taxon>
        <taxon>Hydrozoa</taxon>
        <taxon>Hydroidolina</taxon>
        <taxon>Leptothecata</taxon>
        <taxon>Obeliida</taxon>
        <taxon>Clytiidae</taxon>
        <taxon>Clytia</taxon>
    </lineage>
</organism>
<dbReference type="PANTHER" id="PTHR37984">
    <property type="entry name" value="PROTEIN CBG26694"/>
    <property type="match status" value="1"/>
</dbReference>
<feature type="compositionally biased region" description="Basic and acidic residues" evidence="1">
    <location>
        <begin position="510"/>
        <end position="520"/>
    </location>
</feature>
<dbReference type="InterPro" id="IPR036397">
    <property type="entry name" value="RNaseH_sf"/>
</dbReference>
<dbReference type="Pfam" id="PF00665">
    <property type="entry name" value="rve"/>
    <property type="match status" value="1"/>
</dbReference>
<feature type="compositionally biased region" description="Acidic residues" evidence="1">
    <location>
        <begin position="608"/>
        <end position="622"/>
    </location>
</feature>
<dbReference type="GO" id="GO:0015074">
    <property type="term" value="P:DNA integration"/>
    <property type="evidence" value="ECO:0007669"/>
    <property type="project" value="InterPro"/>
</dbReference>
<dbReference type="Proteomes" id="UP000594262">
    <property type="component" value="Unplaced"/>
</dbReference>
<name>A0A7M5XKR7_9CNID</name>
<accession>A0A7M5XKR7</accession>
<evidence type="ECO:0000313" key="3">
    <source>
        <dbReference type="EnsemblMetazoa" id="CLYHEMP024642.1"/>
    </source>
</evidence>
<reference evidence="3" key="1">
    <citation type="submission" date="2021-01" db="UniProtKB">
        <authorList>
            <consortium name="EnsemblMetazoa"/>
        </authorList>
    </citation>
    <scope>IDENTIFICATION</scope>
</reference>
<dbReference type="GO" id="GO:0003676">
    <property type="term" value="F:nucleic acid binding"/>
    <property type="evidence" value="ECO:0007669"/>
    <property type="project" value="InterPro"/>
</dbReference>
<keyword evidence="4" id="KW-1185">Reference proteome</keyword>
<feature type="compositionally biased region" description="Polar residues" evidence="1">
    <location>
        <begin position="438"/>
        <end position="447"/>
    </location>
</feature>
<sequence>EYLLVVTDHFSRFSQTFATKNKTGKSAAERIFNEFVINYGFPDRIHHDQGKEFNNKMWDQLHHLSGIKKSNTTPYHPMGNGQTERFNRTIINLLKALEPAQKKDWKNYVRKLCYAYNCTVNRSTGYSPHFLMFGRDPKIPVDIVLDNKVENKGPQSEFVRQWKETFGNAIKDAQKHHEAEKGKAKYQYDKTSFGEELEEGDHVLIRNLSERGGTGKLRSFYEDETYVVVSKTENLPVYMLKQLEGTKIKKLHRNHIKKIKKTLSNQGETVPPQVKTNVMPSAVTEEEEKEEEDEFEQVENIEIFFNFLRGREARRTLPTLTPVVIVPTMTAQESVKEMSKLSSADLDFFETPLIQHGPTPDDSSRPVCTFNNSAVPSHPVGDSSPEAHRVLDSSGYCHTTNGGLSDDSSRPVCTFDDSAVPSHPVGDSSPEAHRVQDSSRYFHTTNGGLIDDSAVPSHPVGDSSPEAHRVQDSSGYCHTTNGGLSDDSSRPVCTLDDSAVPPHPVGDSSPEAHRELDSSRYFRTINGGLMDDSSRPACTLEDSKVPSHSVGDLSERAHSEDSSGYFHPDNDGLQEQFDVDDDDEDVLLEESGHHGVSPITSDQSLNNTEDEVSDSSEDEVEDSTSSNQLAYDECLQLYQFGRPKRIRKPKKFLTYDERGVPSYVYAQAIPPNK</sequence>
<protein>
    <recommendedName>
        <fullName evidence="2">Integrase catalytic domain-containing protein</fullName>
    </recommendedName>
</protein>
<evidence type="ECO:0000259" key="2">
    <source>
        <dbReference type="PROSITE" id="PS50994"/>
    </source>
</evidence>
<dbReference type="EnsemblMetazoa" id="CLYHEMT024642.1">
    <property type="protein sequence ID" value="CLYHEMP024642.1"/>
    <property type="gene ID" value="CLYHEMG024642"/>
</dbReference>